<dbReference type="EMBL" id="JPKR02000003">
    <property type="protein sequence ID" value="KGD72951.1"/>
    <property type="molecule type" value="Genomic_DNA"/>
</dbReference>
<dbReference type="STRING" id="642227.HA49_12115"/>
<evidence type="ECO:0000313" key="3">
    <source>
        <dbReference type="Proteomes" id="UP000029577"/>
    </source>
</evidence>
<dbReference type="AlphaFoldDB" id="A0A095T7T2"/>
<organism evidence="2 3">
    <name type="scientific">Tatumella morbirosei</name>
    <dbReference type="NCBI Taxonomy" id="642227"/>
    <lineage>
        <taxon>Bacteria</taxon>
        <taxon>Pseudomonadati</taxon>
        <taxon>Pseudomonadota</taxon>
        <taxon>Gammaproteobacteria</taxon>
        <taxon>Enterobacterales</taxon>
        <taxon>Erwiniaceae</taxon>
        <taxon>Tatumella</taxon>
    </lineage>
</organism>
<accession>A0A095T7T2</accession>
<proteinExistence type="predicted"/>
<dbReference type="PANTHER" id="PTHR41521:SF4">
    <property type="entry name" value="BLR0684 PROTEIN"/>
    <property type="match status" value="1"/>
</dbReference>
<keyword evidence="3" id="KW-1185">Reference proteome</keyword>
<dbReference type="Proteomes" id="UP000029577">
    <property type="component" value="Unassembled WGS sequence"/>
</dbReference>
<protein>
    <recommendedName>
        <fullName evidence="1">DUF1330 domain-containing protein</fullName>
    </recommendedName>
</protein>
<feature type="domain" description="DUF1330" evidence="1">
    <location>
        <begin position="2"/>
        <end position="94"/>
    </location>
</feature>
<dbReference type="PANTHER" id="PTHR41521">
    <property type="match status" value="1"/>
</dbReference>
<dbReference type="eggNOG" id="COG5470">
    <property type="taxonomic scope" value="Bacteria"/>
</dbReference>
<name>A0A095T7T2_9GAMM</name>
<dbReference type="InterPro" id="IPR010753">
    <property type="entry name" value="DUF1330"/>
</dbReference>
<dbReference type="SUPFAM" id="SSF54909">
    <property type="entry name" value="Dimeric alpha+beta barrel"/>
    <property type="match status" value="1"/>
</dbReference>
<sequence>MTAYVIFIRDETVDQDEMQVYSEKASAARGDHPMTPLAFYGPAEALEGPGTEGVVLLKFPDMEAAKAWYFSPAYQEAKQHRLKGAKYRVVLTEGIA</sequence>
<reference evidence="2" key="1">
    <citation type="submission" date="2014-12" db="EMBL/GenBank/DDBJ databases">
        <title>The draft genome of the Tatumella morbirosei type strain, LMG23360T isolated from pineapple rot.</title>
        <authorList>
            <person name="Smits T.H."/>
            <person name="Palmer M."/>
            <person name="Venter S.N."/>
            <person name="Duffy B."/>
            <person name="Steenkamp E.T."/>
            <person name="Chan W.Y."/>
            <person name="Coutinho T.A."/>
            <person name="Coetzee M.P."/>
            <person name="De Maayer P."/>
        </authorList>
    </citation>
    <scope>NUCLEOTIDE SEQUENCE [LARGE SCALE GENOMIC DNA]</scope>
    <source>
        <strain evidence="2">LMG 23360</strain>
    </source>
</reference>
<dbReference type="RefSeq" id="WP_038020611.1">
    <property type="nucleotide sequence ID" value="NZ_JPKR02000003.1"/>
</dbReference>
<gene>
    <name evidence="2" type="ORF">HA49_12115</name>
</gene>
<comment type="caution">
    <text evidence="2">The sequence shown here is derived from an EMBL/GenBank/DDBJ whole genome shotgun (WGS) entry which is preliminary data.</text>
</comment>
<dbReference type="Pfam" id="PF07045">
    <property type="entry name" value="DUF1330"/>
    <property type="match status" value="1"/>
</dbReference>
<dbReference type="OrthoDB" id="9806380at2"/>
<evidence type="ECO:0000259" key="1">
    <source>
        <dbReference type="Pfam" id="PF07045"/>
    </source>
</evidence>
<dbReference type="InterPro" id="IPR011008">
    <property type="entry name" value="Dimeric_a/b-barrel"/>
</dbReference>
<evidence type="ECO:0000313" key="2">
    <source>
        <dbReference type="EMBL" id="KGD72951.1"/>
    </source>
</evidence>
<dbReference type="Gene3D" id="3.30.70.100">
    <property type="match status" value="1"/>
</dbReference>